<sequence length="67" mass="7677">MDDMQPLAKAIEAFLARHSVSAVRFGREAMNDPHFVRDIRAGRRVWPETETRVRSFMASYEPQQAAA</sequence>
<comment type="caution">
    <text evidence="1">The sequence shown here is derived from an EMBL/GenBank/DDBJ whole genome shotgun (WGS) entry which is preliminary data.</text>
</comment>
<organism evidence="1 2">
    <name type="scientific">Sphingomonas xinjiangensis</name>
    <dbReference type="NCBI Taxonomy" id="643568"/>
    <lineage>
        <taxon>Bacteria</taxon>
        <taxon>Pseudomonadati</taxon>
        <taxon>Pseudomonadota</taxon>
        <taxon>Alphaproteobacteria</taxon>
        <taxon>Sphingomonadales</taxon>
        <taxon>Sphingomonadaceae</taxon>
        <taxon>Sphingomonas</taxon>
    </lineage>
</organism>
<dbReference type="EMBL" id="JACIJF010000001">
    <property type="protein sequence ID" value="MBB5709308.1"/>
    <property type="molecule type" value="Genomic_DNA"/>
</dbReference>
<accession>A0A840YEW2</accession>
<proteinExistence type="predicted"/>
<keyword evidence="2" id="KW-1185">Reference proteome</keyword>
<protein>
    <submittedName>
        <fullName evidence="1">2,4-dienoyl-CoA reductase-like NADH-dependent reductase (Old Yellow Enzyme family)</fullName>
    </submittedName>
</protein>
<gene>
    <name evidence="1" type="ORF">FHT02_000514</name>
</gene>
<evidence type="ECO:0000313" key="2">
    <source>
        <dbReference type="Proteomes" id="UP000527143"/>
    </source>
</evidence>
<dbReference type="AlphaFoldDB" id="A0A840YEW2"/>
<dbReference type="Proteomes" id="UP000527143">
    <property type="component" value="Unassembled WGS sequence"/>
</dbReference>
<dbReference type="RefSeq" id="WP_246352134.1">
    <property type="nucleotide sequence ID" value="NZ_JACIJF010000001.1"/>
</dbReference>
<reference evidence="1 2" key="1">
    <citation type="submission" date="2020-08" db="EMBL/GenBank/DDBJ databases">
        <title>Genomic Encyclopedia of Type Strains, Phase IV (KMG-IV): sequencing the most valuable type-strain genomes for metagenomic binning, comparative biology and taxonomic classification.</title>
        <authorList>
            <person name="Goeker M."/>
        </authorList>
    </citation>
    <scope>NUCLEOTIDE SEQUENCE [LARGE SCALE GENOMIC DNA]</scope>
    <source>
        <strain evidence="1 2">DSM 26736</strain>
    </source>
</reference>
<name>A0A840YEW2_9SPHN</name>
<evidence type="ECO:0000313" key="1">
    <source>
        <dbReference type="EMBL" id="MBB5709308.1"/>
    </source>
</evidence>